<keyword evidence="2" id="KW-1185">Reference proteome</keyword>
<evidence type="ECO:0000313" key="1">
    <source>
        <dbReference type="EMBL" id="WAJ29063.1"/>
    </source>
</evidence>
<name>A0ACD4NQD9_9HYPH</name>
<protein>
    <submittedName>
        <fullName evidence="1">Uncharacterized protein</fullName>
    </submittedName>
</protein>
<proteinExistence type="predicted"/>
<evidence type="ECO:0000313" key="2">
    <source>
        <dbReference type="Proteomes" id="UP001163223"/>
    </source>
</evidence>
<dbReference type="Proteomes" id="UP001163223">
    <property type="component" value="Chromosome"/>
</dbReference>
<sequence length="92" mass="9445">MTKLAIFAAALGLALSAAAAGPAWAADSIYDYAVSHPVPDAGLGVRPTIGDSVPPNVQLQVPDGGGPFGYFYYEGQPIIVDMATRAVVRIGQ</sequence>
<accession>A0ACD4NQD9</accession>
<reference evidence="1" key="1">
    <citation type="submission" date="2022-11" db="EMBL/GenBank/DDBJ databases">
        <title>beta-Carotene-producing bacterium, Jeongeuplla avenae sp. nov., alleviates the salt stress of Arabidopsis seedlings.</title>
        <authorList>
            <person name="Jiang L."/>
            <person name="Lee J."/>
        </authorList>
    </citation>
    <scope>NUCLEOTIDE SEQUENCE</scope>
    <source>
        <strain evidence="1">DY_R2A_6</strain>
    </source>
</reference>
<gene>
    <name evidence="1" type="ORF">OXU80_02105</name>
</gene>
<organism evidence="1 2">
    <name type="scientific">Antarcticirhabdus aurantiaca</name>
    <dbReference type="NCBI Taxonomy" id="2606717"/>
    <lineage>
        <taxon>Bacteria</taxon>
        <taxon>Pseudomonadati</taxon>
        <taxon>Pseudomonadota</taxon>
        <taxon>Alphaproteobacteria</taxon>
        <taxon>Hyphomicrobiales</taxon>
        <taxon>Aurantimonadaceae</taxon>
        <taxon>Antarcticirhabdus</taxon>
    </lineage>
</organism>
<dbReference type="EMBL" id="CP113520">
    <property type="protein sequence ID" value="WAJ29063.1"/>
    <property type="molecule type" value="Genomic_DNA"/>
</dbReference>